<protein>
    <submittedName>
        <fullName evidence="1">Uncharacterized protein</fullName>
    </submittedName>
</protein>
<evidence type="ECO:0000313" key="1">
    <source>
        <dbReference type="EMBL" id="KAI4371617.1"/>
    </source>
</evidence>
<name>A0ACB9R6K8_9MYRT</name>
<dbReference type="Proteomes" id="UP001057402">
    <property type="component" value="Chromosome 4"/>
</dbReference>
<proteinExistence type="predicted"/>
<gene>
    <name evidence="1" type="ORF">MLD38_009945</name>
</gene>
<evidence type="ECO:0000313" key="2">
    <source>
        <dbReference type="Proteomes" id="UP001057402"/>
    </source>
</evidence>
<dbReference type="EMBL" id="CM042883">
    <property type="protein sequence ID" value="KAI4371617.1"/>
    <property type="molecule type" value="Genomic_DNA"/>
</dbReference>
<keyword evidence="2" id="KW-1185">Reference proteome</keyword>
<reference evidence="2" key="1">
    <citation type="journal article" date="2023" name="Front. Plant Sci.">
        <title>Chromosomal-level genome assembly of Melastoma candidum provides insights into trichome evolution.</title>
        <authorList>
            <person name="Zhong Y."/>
            <person name="Wu W."/>
            <person name="Sun C."/>
            <person name="Zou P."/>
            <person name="Liu Y."/>
            <person name="Dai S."/>
            <person name="Zhou R."/>
        </authorList>
    </citation>
    <scope>NUCLEOTIDE SEQUENCE [LARGE SCALE GENOMIC DNA]</scope>
</reference>
<organism evidence="1 2">
    <name type="scientific">Melastoma candidum</name>
    <dbReference type="NCBI Taxonomy" id="119954"/>
    <lineage>
        <taxon>Eukaryota</taxon>
        <taxon>Viridiplantae</taxon>
        <taxon>Streptophyta</taxon>
        <taxon>Embryophyta</taxon>
        <taxon>Tracheophyta</taxon>
        <taxon>Spermatophyta</taxon>
        <taxon>Magnoliopsida</taxon>
        <taxon>eudicotyledons</taxon>
        <taxon>Gunneridae</taxon>
        <taxon>Pentapetalae</taxon>
        <taxon>rosids</taxon>
        <taxon>malvids</taxon>
        <taxon>Myrtales</taxon>
        <taxon>Melastomataceae</taxon>
        <taxon>Melastomatoideae</taxon>
        <taxon>Melastomateae</taxon>
        <taxon>Melastoma</taxon>
    </lineage>
</organism>
<comment type="caution">
    <text evidence="1">The sequence shown here is derived from an EMBL/GenBank/DDBJ whole genome shotgun (WGS) entry which is preliminary data.</text>
</comment>
<sequence length="196" mass="21577">MLRFPENDRLLITLAVFLVVYAQTFQASAAVKGRLFHGLSREDVAEMAGYGEEKLSTVLVTGSVVCEGYLRGRSLLHAWPVSGARVAVECRGEGRRGTSIQTKGITDEDGDFTIDLPSHLHGIVDLQGKCCVRLLQKPRSLPCQPAGLRKHVPIRLSSVTGGTRTYEARKIKLIRSSSQLAQTHIRQRKGDVIGLW</sequence>
<accession>A0ACB9R6K8</accession>